<keyword evidence="3" id="KW-1185">Reference proteome</keyword>
<feature type="region of interest" description="Disordered" evidence="1">
    <location>
        <begin position="393"/>
        <end position="442"/>
    </location>
</feature>
<gene>
    <name evidence="2" type="ORF">PVAP13_2KG022016</name>
</gene>
<dbReference type="InterPro" id="IPR039266">
    <property type="entry name" value="EN-1/SPM"/>
</dbReference>
<dbReference type="PANTHER" id="PTHR33157">
    <property type="entry name" value="AUTONOMOUS TRANSPOSABLE ELEMENT EN-1 MOSAIC PROTEIN-RELATED"/>
    <property type="match status" value="1"/>
</dbReference>
<feature type="compositionally biased region" description="Basic and acidic residues" evidence="1">
    <location>
        <begin position="9"/>
        <end position="19"/>
    </location>
</feature>
<dbReference type="GO" id="GO:0032196">
    <property type="term" value="P:transposition"/>
    <property type="evidence" value="ECO:0007669"/>
    <property type="project" value="InterPro"/>
</dbReference>
<comment type="caution">
    <text evidence="2">The sequence shown here is derived from an EMBL/GenBank/DDBJ whole genome shotgun (WGS) entry which is preliminary data.</text>
</comment>
<proteinExistence type="predicted"/>
<dbReference type="Proteomes" id="UP000823388">
    <property type="component" value="Chromosome 2K"/>
</dbReference>
<feature type="compositionally biased region" description="Basic residues" evidence="1">
    <location>
        <begin position="37"/>
        <end position="47"/>
    </location>
</feature>
<dbReference type="AlphaFoldDB" id="A0A8T0VS28"/>
<evidence type="ECO:0000313" key="2">
    <source>
        <dbReference type="EMBL" id="KAG2639671.1"/>
    </source>
</evidence>
<evidence type="ECO:0000313" key="3">
    <source>
        <dbReference type="Proteomes" id="UP000823388"/>
    </source>
</evidence>
<protein>
    <submittedName>
        <fullName evidence="2">Uncharacterized protein</fullName>
    </submittedName>
</protein>
<reference evidence="2 3" key="1">
    <citation type="submission" date="2020-05" db="EMBL/GenBank/DDBJ databases">
        <title>WGS assembly of Panicum virgatum.</title>
        <authorList>
            <person name="Lovell J.T."/>
            <person name="Jenkins J."/>
            <person name="Shu S."/>
            <person name="Juenger T.E."/>
            <person name="Schmutz J."/>
        </authorList>
    </citation>
    <scope>NUCLEOTIDE SEQUENCE [LARGE SCALE GENOMIC DNA]</scope>
    <source>
        <strain evidence="2">AP13</strain>
        <strain evidence="3">cv. AP13</strain>
    </source>
</reference>
<feature type="region of interest" description="Disordered" evidence="1">
    <location>
        <begin position="1"/>
        <end position="59"/>
    </location>
</feature>
<evidence type="ECO:0000256" key="1">
    <source>
        <dbReference type="SAM" id="MobiDB-lite"/>
    </source>
</evidence>
<feature type="compositionally biased region" description="Polar residues" evidence="1">
    <location>
        <begin position="393"/>
        <end position="402"/>
    </location>
</feature>
<dbReference type="PANTHER" id="PTHR33157:SF14">
    <property type="entry name" value="AUTONOMOUS TRANSPOSABLE ELEMENT EN-1 MOSAIC PROTEIN"/>
    <property type="match status" value="1"/>
</dbReference>
<organism evidence="2 3">
    <name type="scientific">Panicum virgatum</name>
    <name type="common">Blackwell switchgrass</name>
    <dbReference type="NCBI Taxonomy" id="38727"/>
    <lineage>
        <taxon>Eukaryota</taxon>
        <taxon>Viridiplantae</taxon>
        <taxon>Streptophyta</taxon>
        <taxon>Embryophyta</taxon>
        <taxon>Tracheophyta</taxon>
        <taxon>Spermatophyta</taxon>
        <taxon>Magnoliopsida</taxon>
        <taxon>Liliopsida</taxon>
        <taxon>Poales</taxon>
        <taxon>Poaceae</taxon>
        <taxon>PACMAD clade</taxon>
        <taxon>Panicoideae</taxon>
        <taxon>Panicodae</taxon>
        <taxon>Paniceae</taxon>
        <taxon>Panicinae</taxon>
        <taxon>Panicum</taxon>
        <taxon>Panicum sect. Hiantes</taxon>
    </lineage>
</organism>
<dbReference type="EMBL" id="CM029039">
    <property type="protein sequence ID" value="KAG2639671.1"/>
    <property type="molecule type" value="Genomic_DNA"/>
</dbReference>
<dbReference type="EMBL" id="CM029039">
    <property type="protein sequence ID" value="KAG2639670.1"/>
    <property type="molecule type" value="Genomic_DNA"/>
</dbReference>
<name>A0A8T0VS28_PANVG</name>
<sequence length="442" mass="49836">MRSFRHRPVRSDPTDRTDLSDENGNGSSNNNEEEIKRKKRGPIKLRRPPNGQQIPIRPLGEEQFEFVNDSSDMEMGIGGQITALLKLEYPSLIKENPKKTFYAKNWAHYSITKDEDGMTAADRFREEFWSIYSVDGEHRSHAEEVLERFAAKQCRNMMYELRVSVVKAYYDDVLQQLIKDIVAHKKLLREAQYLKKRRLAQDSRMQPDFAQNRGGSRPYGQTKRYLAKKYGPEAASDINTYCCLKSGVNNCDDNGKSVPIPTEKAQRCVDDFFATLEALHPDDYEQRKSEGKLDADVLYSSGNGLAHGRVPIANGAIRKCDMKKSGRTSNSTRQPSSASYQYLVRRNAHLEKGYQIGLVLIKQMPDFYAKLNMPILEEIASILREANTCAQSSEQVSQSSHAENGGYANGNGIADNGSPCRSHDNDASGSGNRDNEDDPSLE</sequence>
<accession>A0A8T0VS28</accession>